<reference evidence="3" key="1">
    <citation type="submission" date="2017-02" db="EMBL/GenBank/DDBJ databases">
        <authorList>
            <person name="Varghese N."/>
            <person name="Submissions S."/>
        </authorList>
    </citation>
    <scope>NUCLEOTIDE SEQUENCE [LARGE SCALE GENOMIC DNA]</scope>
    <source>
        <strain evidence="3">ATCC 700200</strain>
    </source>
</reference>
<dbReference type="Gene3D" id="3.90.1580.10">
    <property type="entry name" value="paralog of FGE (formylglycine-generating enzyme)"/>
    <property type="match status" value="1"/>
</dbReference>
<dbReference type="STRING" id="48467.SAMN02745166_03324"/>
<dbReference type="InterPro" id="IPR042095">
    <property type="entry name" value="SUMF_sf"/>
</dbReference>
<accession>A0A1T4YIS2</accession>
<dbReference type="OrthoDB" id="175850at2"/>
<keyword evidence="3" id="KW-1185">Reference proteome</keyword>
<protein>
    <submittedName>
        <fullName evidence="2">Formylglycine-generating enzyme, required for sulfatase activity, contains SUMF1/FGE domain</fullName>
    </submittedName>
</protein>
<feature type="domain" description="Sulfatase-modifying factor enzyme-like" evidence="1">
    <location>
        <begin position="45"/>
        <end position="236"/>
    </location>
</feature>
<sequence length="255" mass="28970">MSPTTDLPKYRPDLIGEDAGDECYLDLTPEEPRQETRMVFCWCPPAPEQKLPGFWLGKYLVTQAQWVALGLRNRSGFNESPQQPVDHVSWHDAGEFAQKSRDVMPAGYELWLPAEAQWERACRAGRDMDFGIGSGHSLNSQLANFNGNHPAGEGRGWFKWLYRQKTLPVGCLPSNDWGLHDMHGQLWEWCAERYAQGSDSRVLRGGSWDDDGWYAAAGFRYRDVPLDRHESFGLRVSPSSIQFRAGGQKSATRYE</sequence>
<organism evidence="2 3">
    <name type="scientific">Prosthecobacter debontii</name>
    <dbReference type="NCBI Taxonomy" id="48467"/>
    <lineage>
        <taxon>Bacteria</taxon>
        <taxon>Pseudomonadati</taxon>
        <taxon>Verrucomicrobiota</taxon>
        <taxon>Verrucomicrobiia</taxon>
        <taxon>Verrucomicrobiales</taxon>
        <taxon>Verrucomicrobiaceae</taxon>
        <taxon>Prosthecobacter</taxon>
    </lineage>
</organism>
<dbReference type="InterPro" id="IPR016187">
    <property type="entry name" value="CTDL_fold"/>
</dbReference>
<dbReference type="RefSeq" id="WP_078814507.1">
    <property type="nucleotide sequence ID" value="NZ_FUYE01000011.1"/>
</dbReference>
<dbReference type="AlphaFoldDB" id="A0A1T4YIS2"/>
<evidence type="ECO:0000313" key="3">
    <source>
        <dbReference type="Proteomes" id="UP000190774"/>
    </source>
</evidence>
<dbReference type="GO" id="GO:0120147">
    <property type="term" value="F:formylglycine-generating oxidase activity"/>
    <property type="evidence" value="ECO:0007669"/>
    <property type="project" value="TreeGrafter"/>
</dbReference>
<dbReference type="EMBL" id="FUYE01000011">
    <property type="protein sequence ID" value="SKB01171.1"/>
    <property type="molecule type" value="Genomic_DNA"/>
</dbReference>
<dbReference type="Pfam" id="PF03781">
    <property type="entry name" value="FGE-sulfatase"/>
    <property type="match status" value="1"/>
</dbReference>
<proteinExistence type="predicted"/>
<dbReference type="PANTHER" id="PTHR23150">
    <property type="entry name" value="SULFATASE MODIFYING FACTOR 1, 2"/>
    <property type="match status" value="1"/>
</dbReference>
<name>A0A1T4YIS2_9BACT</name>
<gene>
    <name evidence="2" type="ORF">SAMN02745166_03324</name>
</gene>
<evidence type="ECO:0000313" key="2">
    <source>
        <dbReference type="EMBL" id="SKB01171.1"/>
    </source>
</evidence>
<dbReference type="InterPro" id="IPR005532">
    <property type="entry name" value="SUMF_dom"/>
</dbReference>
<dbReference type="SUPFAM" id="SSF56436">
    <property type="entry name" value="C-type lectin-like"/>
    <property type="match status" value="1"/>
</dbReference>
<dbReference type="InterPro" id="IPR051043">
    <property type="entry name" value="Sulfatase_Mod_Factor_Kinase"/>
</dbReference>
<dbReference type="PANTHER" id="PTHR23150:SF19">
    <property type="entry name" value="FORMYLGLYCINE-GENERATING ENZYME"/>
    <property type="match status" value="1"/>
</dbReference>
<evidence type="ECO:0000259" key="1">
    <source>
        <dbReference type="Pfam" id="PF03781"/>
    </source>
</evidence>
<dbReference type="Proteomes" id="UP000190774">
    <property type="component" value="Unassembled WGS sequence"/>
</dbReference>